<keyword evidence="2 5" id="KW-0812">Transmembrane</keyword>
<feature type="transmembrane region" description="Helical" evidence="5">
    <location>
        <begin position="30"/>
        <end position="47"/>
    </location>
</feature>
<accession>A0A2P8HCB8</accession>
<keyword evidence="4 5" id="KW-0472">Membrane</keyword>
<dbReference type="InterPro" id="IPR052902">
    <property type="entry name" value="ABC-2_transporter"/>
</dbReference>
<dbReference type="Pfam" id="PF01061">
    <property type="entry name" value="ABC2_membrane"/>
    <property type="match status" value="1"/>
</dbReference>
<dbReference type="InterPro" id="IPR013525">
    <property type="entry name" value="ABC2_TM"/>
</dbReference>
<dbReference type="Proteomes" id="UP000240971">
    <property type="component" value="Unassembled WGS sequence"/>
</dbReference>
<protein>
    <submittedName>
        <fullName evidence="7">ABC-2 type transport system permease protein</fullName>
    </submittedName>
</protein>
<dbReference type="PANTHER" id="PTHR43027">
    <property type="entry name" value="DOXORUBICIN RESISTANCE ABC TRANSPORTER PERMEASE PROTEIN DRRC-RELATED"/>
    <property type="match status" value="1"/>
</dbReference>
<evidence type="ECO:0000256" key="4">
    <source>
        <dbReference type="ARBA" id="ARBA00023136"/>
    </source>
</evidence>
<feature type="transmembrane region" description="Helical" evidence="5">
    <location>
        <begin position="224"/>
        <end position="244"/>
    </location>
</feature>
<proteinExistence type="predicted"/>
<dbReference type="RefSeq" id="WP_106530845.1">
    <property type="nucleotide sequence ID" value="NZ_PYAW01000007.1"/>
</dbReference>
<dbReference type="PANTHER" id="PTHR43027:SF1">
    <property type="entry name" value="DOXORUBICIN RESISTANCE ABC TRANSPORTER PERMEASE PROTEIN DRRC-RELATED"/>
    <property type="match status" value="1"/>
</dbReference>
<feature type="transmembrane region" description="Helical" evidence="5">
    <location>
        <begin position="104"/>
        <end position="124"/>
    </location>
</feature>
<reference evidence="7 8" key="1">
    <citation type="submission" date="2018-03" db="EMBL/GenBank/DDBJ databases">
        <title>Genomic Encyclopedia of Archaeal and Bacterial Type Strains, Phase II (KMG-II): from individual species to whole genera.</title>
        <authorList>
            <person name="Goeker M."/>
        </authorList>
    </citation>
    <scope>NUCLEOTIDE SEQUENCE [LARGE SCALE GENOMIC DNA]</scope>
    <source>
        <strain evidence="7 8">DSM 24859</strain>
    </source>
</reference>
<dbReference type="AlphaFoldDB" id="A0A2P8HCB8"/>
<evidence type="ECO:0000313" key="8">
    <source>
        <dbReference type="Proteomes" id="UP000240971"/>
    </source>
</evidence>
<evidence type="ECO:0000259" key="6">
    <source>
        <dbReference type="Pfam" id="PF01061"/>
    </source>
</evidence>
<evidence type="ECO:0000256" key="5">
    <source>
        <dbReference type="SAM" id="Phobius"/>
    </source>
</evidence>
<comment type="subcellular location">
    <subcellularLocation>
        <location evidence="1">Membrane</location>
        <topology evidence="1">Multi-pass membrane protein</topology>
    </subcellularLocation>
</comment>
<comment type="caution">
    <text evidence="7">The sequence shown here is derived from an EMBL/GenBank/DDBJ whole genome shotgun (WGS) entry which is preliminary data.</text>
</comment>
<feature type="transmembrane region" description="Helical" evidence="5">
    <location>
        <begin position="172"/>
        <end position="190"/>
    </location>
</feature>
<evidence type="ECO:0000256" key="3">
    <source>
        <dbReference type="ARBA" id="ARBA00022989"/>
    </source>
</evidence>
<keyword evidence="8" id="KW-1185">Reference proteome</keyword>
<feature type="transmembrane region" description="Helical" evidence="5">
    <location>
        <begin position="53"/>
        <end position="73"/>
    </location>
</feature>
<evidence type="ECO:0000256" key="1">
    <source>
        <dbReference type="ARBA" id="ARBA00004141"/>
    </source>
</evidence>
<sequence>METRIPKTTAVMSALLRADFTTLWRNRRSVRLVLLVPLVILISWKGLVDKLGGVFVLSSCITIGLTSIGLMGYSSAIARDRDKGVFQRLRVGPVSSWTIMISRLSAQIAMIVLMTILIFIVGFYVDKISITPIGYVAGLLMAMVGGAVYLSLGQAIVGRVKNPETVNSTTRLVYFVFIMVGMFGELEMLGNEIGQVVAWSPYGVVRKIQAGSLAPGAWKLETTYALLLSLGYTLVFAVLGIKWFKWDSK</sequence>
<dbReference type="OrthoDB" id="5116867at2"/>
<dbReference type="GO" id="GO:0016020">
    <property type="term" value="C:membrane"/>
    <property type="evidence" value="ECO:0007669"/>
    <property type="project" value="UniProtKB-SubCell"/>
</dbReference>
<name>A0A2P8HCB8_CHINA</name>
<evidence type="ECO:0000313" key="7">
    <source>
        <dbReference type="EMBL" id="PSL43878.1"/>
    </source>
</evidence>
<keyword evidence="3 5" id="KW-1133">Transmembrane helix</keyword>
<evidence type="ECO:0000256" key="2">
    <source>
        <dbReference type="ARBA" id="ARBA00022692"/>
    </source>
</evidence>
<dbReference type="EMBL" id="PYAW01000007">
    <property type="protein sequence ID" value="PSL43878.1"/>
    <property type="molecule type" value="Genomic_DNA"/>
</dbReference>
<feature type="domain" description="ABC-2 type transporter transmembrane" evidence="6">
    <location>
        <begin position="13"/>
        <end position="183"/>
    </location>
</feature>
<gene>
    <name evidence="7" type="ORF">CLV51_107190</name>
</gene>
<organism evidence="7 8">
    <name type="scientific">Chitinophaga niastensis</name>
    <dbReference type="NCBI Taxonomy" id="536980"/>
    <lineage>
        <taxon>Bacteria</taxon>
        <taxon>Pseudomonadati</taxon>
        <taxon>Bacteroidota</taxon>
        <taxon>Chitinophagia</taxon>
        <taxon>Chitinophagales</taxon>
        <taxon>Chitinophagaceae</taxon>
        <taxon>Chitinophaga</taxon>
    </lineage>
</organism>
<feature type="transmembrane region" description="Helical" evidence="5">
    <location>
        <begin position="130"/>
        <end position="152"/>
    </location>
</feature>
<dbReference type="GO" id="GO:0140359">
    <property type="term" value="F:ABC-type transporter activity"/>
    <property type="evidence" value="ECO:0007669"/>
    <property type="project" value="InterPro"/>
</dbReference>